<reference evidence="1" key="1">
    <citation type="submission" date="2019-08" db="EMBL/GenBank/DDBJ databases">
        <authorList>
            <person name="Kucharzyk K."/>
            <person name="Murdoch R.W."/>
            <person name="Higgins S."/>
            <person name="Loffler F."/>
        </authorList>
    </citation>
    <scope>NUCLEOTIDE SEQUENCE</scope>
</reference>
<organism evidence="1">
    <name type="scientific">bioreactor metagenome</name>
    <dbReference type="NCBI Taxonomy" id="1076179"/>
    <lineage>
        <taxon>unclassified sequences</taxon>
        <taxon>metagenomes</taxon>
        <taxon>ecological metagenomes</taxon>
    </lineage>
</organism>
<name>A0A645E9D4_9ZZZZ</name>
<dbReference type="EMBL" id="VSSQ01044235">
    <property type="protein sequence ID" value="MPM98041.1"/>
    <property type="molecule type" value="Genomic_DNA"/>
</dbReference>
<sequence>MIYNLELKSYRLLCSYISNENILSRIRKSEVVDYTISLLGFTTAPQVRFELSDDDKVDLIEFFSDKMMDGFPHYSHEEQSNESGIYESLMYLLIQLKGEKY</sequence>
<accession>A0A645E9D4</accession>
<comment type="caution">
    <text evidence="1">The sequence shown here is derived from an EMBL/GenBank/DDBJ whole genome shotgun (WGS) entry which is preliminary data.</text>
</comment>
<proteinExistence type="predicted"/>
<gene>
    <name evidence="1" type="ORF">SDC9_145222</name>
</gene>
<protein>
    <submittedName>
        <fullName evidence="1">Uncharacterized protein</fullName>
    </submittedName>
</protein>
<dbReference type="AlphaFoldDB" id="A0A645E9D4"/>
<evidence type="ECO:0000313" key="1">
    <source>
        <dbReference type="EMBL" id="MPM98041.1"/>
    </source>
</evidence>